<dbReference type="OrthoDB" id="10268011at2759"/>
<comment type="caution">
    <text evidence="3">The sequence shown here is derived from an EMBL/GenBank/DDBJ whole genome shotgun (WGS) entry which is preliminary data.</text>
</comment>
<sequence length="416" mass="44770">MISRANRIAHAVTSQFNELPAKRKPSVRDNGVHEWVPLSGIVAEEDGCITCLALATGMKCLPASKLPEANGNGLHDWHAEVLALRAFNRLLLDQCKTLAEGCVPTAQVMEWARQGAPGEGHAPPSRPFRIREGVRLHMYCSEAPCGDASMELTMAAQDDASPWEPPTAATTPSTAAAAAEPSLPGRAYFSRLGIVRRKPSRADAPPTASKSCSDKLALKQCTSLLSSQTSLLVDLCYLDSLVLPASQYSATACHRAFSPDGRMAAALAAAATWSGDYAFRPFVVEMTDHVFDSSREAVRARAGDSISACNIAAAWSAAGVEESVIGGVLQGRKPFHEKGASRMSRRQMWRAASELADLLDGHGEIRDQLNRQRYWEVKTGQLLADRRAVKAAVRQTALAGWSASKEDTEFGKDVAD</sequence>
<dbReference type="PROSITE" id="PS50141">
    <property type="entry name" value="A_DEAMIN_EDITASE"/>
    <property type="match status" value="1"/>
</dbReference>
<dbReference type="GO" id="GO:0003723">
    <property type="term" value="F:RNA binding"/>
    <property type="evidence" value="ECO:0007669"/>
    <property type="project" value="InterPro"/>
</dbReference>
<gene>
    <name evidence="3" type="ORF">HRG_04577</name>
</gene>
<reference evidence="3" key="1">
    <citation type="submission" date="2021-09" db="EMBL/GenBank/DDBJ databases">
        <title>A high-quality genome of the endoparasitic fungus Hirsutella rhossiliensis with a comparison of Hirsutella genomes reveals transposable elements contributing to genome size variation.</title>
        <authorList>
            <person name="Lin R."/>
            <person name="Jiao Y."/>
            <person name="Sun X."/>
            <person name="Ling J."/>
            <person name="Xie B."/>
            <person name="Cheng X."/>
        </authorList>
    </citation>
    <scope>NUCLEOTIDE SEQUENCE</scope>
    <source>
        <strain evidence="3">HR02</strain>
    </source>
</reference>
<feature type="domain" description="A to I editase" evidence="2">
    <location>
        <begin position="53"/>
        <end position="401"/>
    </location>
</feature>
<dbReference type="GO" id="GO:0002100">
    <property type="term" value="P:tRNA wobble adenosine to inosine editing"/>
    <property type="evidence" value="ECO:0007669"/>
    <property type="project" value="InterPro"/>
</dbReference>
<evidence type="ECO:0000313" key="3">
    <source>
        <dbReference type="EMBL" id="KAH0964149.1"/>
    </source>
</evidence>
<feature type="region of interest" description="Disordered" evidence="1">
    <location>
        <begin position="157"/>
        <end position="180"/>
    </location>
</feature>
<dbReference type="SMART" id="SM00552">
    <property type="entry name" value="ADEAMc"/>
    <property type="match status" value="1"/>
</dbReference>
<dbReference type="RefSeq" id="XP_044721662.1">
    <property type="nucleotide sequence ID" value="XM_044863048.1"/>
</dbReference>
<dbReference type="PANTHER" id="PTHR47803">
    <property type="entry name" value="TRNA-SPECIFIC ADENOSINE DEAMINASE 1"/>
    <property type="match status" value="1"/>
</dbReference>
<dbReference type="Pfam" id="PF02137">
    <property type="entry name" value="A_deamin"/>
    <property type="match status" value="1"/>
</dbReference>
<evidence type="ECO:0000259" key="2">
    <source>
        <dbReference type="PROSITE" id="PS50141"/>
    </source>
</evidence>
<dbReference type="PANTHER" id="PTHR47803:SF1">
    <property type="entry name" value="TRNA-SPECIFIC ADENOSINE DEAMINASE 1"/>
    <property type="match status" value="1"/>
</dbReference>
<dbReference type="InterPro" id="IPR042935">
    <property type="entry name" value="Tad1"/>
</dbReference>
<dbReference type="AlphaFoldDB" id="A0A9P8MZL5"/>
<dbReference type="GeneID" id="68353706"/>
<dbReference type="InterPro" id="IPR002466">
    <property type="entry name" value="A_deamin"/>
</dbReference>
<dbReference type="GO" id="GO:0043829">
    <property type="term" value="F:tRNA-specific adenosine-37 deaminase activity"/>
    <property type="evidence" value="ECO:0007669"/>
    <property type="project" value="TreeGrafter"/>
</dbReference>
<feature type="compositionally biased region" description="Low complexity" evidence="1">
    <location>
        <begin position="160"/>
        <end position="180"/>
    </location>
</feature>
<protein>
    <submittedName>
        <fullName evidence="3">Adenosine-deaminase (Editase) domain-containing protein</fullName>
    </submittedName>
</protein>
<dbReference type="Proteomes" id="UP000824596">
    <property type="component" value="Unassembled WGS sequence"/>
</dbReference>
<keyword evidence="4" id="KW-1185">Reference proteome</keyword>
<organism evidence="3 4">
    <name type="scientific">Hirsutella rhossiliensis</name>
    <dbReference type="NCBI Taxonomy" id="111463"/>
    <lineage>
        <taxon>Eukaryota</taxon>
        <taxon>Fungi</taxon>
        <taxon>Dikarya</taxon>
        <taxon>Ascomycota</taxon>
        <taxon>Pezizomycotina</taxon>
        <taxon>Sordariomycetes</taxon>
        <taxon>Hypocreomycetidae</taxon>
        <taxon>Hypocreales</taxon>
        <taxon>Ophiocordycipitaceae</taxon>
        <taxon>Hirsutella</taxon>
    </lineage>
</organism>
<proteinExistence type="predicted"/>
<evidence type="ECO:0000313" key="4">
    <source>
        <dbReference type="Proteomes" id="UP000824596"/>
    </source>
</evidence>
<evidence type="ECO:0000256" key="1">
    <source>
        <dbReference type="SAM" id="MobiDB-lite"/>
    </source>
</evidence>
<dbReference type="EMBL" id="JAIZPD010000004">
    <property type="protein sequence ID" value="KAH0964149.1"/>
    <property type="molecule type" value="Genomic_DNA"/>
</dbReference>
<accession>A0A9P8MZL5</accession>
<name>A0A9P8MZL5_9HYPO</name>